<evidence type="ECO:0000313" key="3">
    <source>
        <dbReference type="EMBL" id="KAK4108188.1"/>
    </source>
</evidence>
<comment type="caution">
    <text evidence="3">The sequence shown here is derived from an EMBL/GenBank/DDBJ whole genome shotgun (WGS) entry which is preliminary data.</text>
</comment>
<keyword evidence="2" id="KW-0732">Signal</keyword>
<reference evidence="3" key="1">
    <citation type="journal article" date="2023" name="Mol. Phylogenet. Evol.">
        <title>Genome-scale phylogeny and comparative genomics of the fungal order Sordariales.</title>
        <authorList>
            <person name="Hensen N."/>
            <person name="Bonometti L."/>
            <person name="Westerberg I."/>
            <person name="Brannstrom I.O."/>
            <person name="Guillou S."/>
            <person name="Cros-Aarteil S."/>
            <person name="Calhoun S."/>
            <person name="Haridas S."/>
            <person name="Kuo A."/>
            <person name="Mondo S."/>
            <person name="Pangilinan J."/>
            <person name="Riley R."/>
            <person name="LaButti K."/>
            <person name="Andreopoulos B."/>
            <person name="Lipzen A."/>
            <person name="Chen C."/>
            <person name="Yan M."/>
            <person name="Daum C."/>
            <person name="Ng V."/>
            <person name="Clum A."/>
            <person name="Steindorff A."/>
            <person name="Ohm R.A."/>
            <person name="Martin F."/>
            <person name="Silar P."/>
            <person name="Natvig D.O."/>
            <person name="Lalanne C."/>
            <person name="Gautier V."/>
            <person name="Ament-Velasquez S.L."/>
            <person name="Kruys A."/>
            <person name="Hutchinson M.I."/>
            <person name="Powell A.J."/>
            <person name="Barry K."/>
            <person name="Miller A.N."/>
            <person name="Grigoriev I.V."/>
            <person name="Debuchy R."/>
            <person name="Gladieux P."/>
            <person name="Hiltunen Thoren M."/>
            <person name="Johannesson H."/>
        </authorList>
    </citation>
    <scope>NUCLEOTIDE SEQUENCE</scope>
    <source>
        <strain evidence="3">CBS 508.74</strain>
    </source>
</reference>
<dbReference type="PROSITE" id="PS51257">
    <property type="entry name" value="PROKAR_LIPOPROTEIN"/>
    <property type="match status" value="1"/>
</dbReference>
<sequence>MVLLSKVVIMVLLALPSVCGCLKRIEGKVGLGCPVFGCSVLFDSLLKRDCKGIWRKRLGKEKVRLNWVYRSSPPSYFHPPPGRQAQHTRGPQFDSSQSAPLSSDHGHLLIDLYSHTPKCIRPPREDTSCYLALRESDEGWDSQHQESQNSITSRLRTPARLITVNSQEGVTPSRRLQEDLKELPQTQAYPVTAFRQQRRRGEFQQPPCVYQRLANFKRKHGDRVPKAHDFDNEVISHLYRTMTTHKDWEGTNDKCARVLRHERGRISNNCYSRHLRGRGRAQAEKPEAEEPEAKEEDENESEESDDSSDEIVVTPTRRPREATKTTSKHTRQGRWQVMIHAKRGGQNDIPKFLVRIFLGVKVRWVHSNGGVRYHMFGNPKTPSTNGLKCPGLSWVGSSGFPAPNNPINCSMPICCLSCPVPLDFLFFHHVLFPSGSQYDLLAPEPVCRKSRSSSIHSSIRLPVSYHKSVHFQEELSHSARPKTPSPDTVSINKTAKLGRIANHIHPPIHRPSQLFLPSYMETTGY</sequence>
<reference evidence="3" key="2">
    <citation type="submission" date="2023-05" db="EMBL/GenBank/DDBJ databases">
        <authorList>
            <consortium name="Lawrence Berkeley National Laboratory"/>
            <person name="Steindorff A."/>
            <person name="Hensen N."/>
            <person name="Bonometti L."/>
            <person name="Westerberg I."/>
            <person name="Brannstrom I.O."/>
            <person name="Guillou S."/>
            <person name="Cros-Aarteil S."/>
            <person name="Calhoun S."/>
            <person name="Haridas S."/>
            <person name="Kuo A."/>
            <person name="Mondo S."/>
            <person name="Pangilinan J."/>
            <person name="Riley R."/>
            <person name="Labutti K."/>
            <person name="Andreopoulos B."/>
            <person name="Lipzen A."/>
            <person name="Chen C."/>
            <person name="Yanf M."/>
            <person name="Daum C."/>
            <person name="Ng V."/>
            <person name="Clum A."/>
            <person name="Ohm R."/>
            <person name="Martin F."/>
            <person name="Silar P."/>
            <person name="Natvig D."/>
            <person name="Lalanne C."/>
            <person name="Gautier V."/>
            <person name="Ament-Velasquez S.L."/>
            <person name="Kruys A."/>
            <person name="Hutchinson M.I."/>
            <person name="Powell A.J."/>
            <person name="Barry K."/>
            <person name="Miller A.N."/>
            <person name="Grigoriev I.V."/>
            <person name="Debuchy R."/>
            <person name="Gladieux P."/>
            <person name="Thoren M.H."/>
            <person name="Johannesson H."/>
        </authorList>
    </citation>
    <scope>NUCLEOTIDE SEQUENCE</scope>
    <source>
        <strain evidence="3">CBS 508.74</strain>
    </source>
</reference>
<name>A0AAN6QDG7_9PEZI</name>
<dbReference type="GeneID" id="89942526"/>
<feature type="signal peptide" evidence="2">
    <location>
        <begin position="1"/>
        <end position="20"/>
    </location>
</feature>
<dbReference type="Proteomes" id="UP001302812">
    <property type="component" value="Unassembled WGS sequence"/>
</dbReference>
<protein>
    <submittedName>
        <fullName evidence="3">Uncharacterized protein</fullName>
    </submittedName>
</protein>
<feature type="chain" id="PRO_5042947024" evidence="2">
    <location>
        <begin position="21"/>
        <end position="525"/>
    </location>
</feature>
<gene>
    <name evidence="3" type="ORF">N656DRAFT_817380</name>
</gene>
<feature type="region of interest" description="Disordered" evidence="1">
    <location>
        <begin position="76"/>
        <end position="101"/>
    </location>
</feature>
<accession>A0AAN6QDG7</accession>
<evidence type="ECO:0000313" key="4">
    <source>
        <dbReference type="Proteomes" id="UP001302812"/>
    </source>
</evidence>
<feature type="region of interest" description="Disordered" evidence="1">
    <location>
        <begin position="276"/>
        <end position="332"/>
    </location>
</feature>
<proteinExistence type="predicted"/>
<evidence type="ECO:0000256" key="1">
    <source>
        <dbReference type="SAM" id="MobiDB-lite"/>
    </source>
</evidence>
<evidence type="ECO:0000256" key="2">
    <source>
        <dbReference type="SAM" id="SignalP"/>
    </source>
</evidence>
<feature type="compositionally biased region" description="Acidic residues" evidence="1">
    <location>
        <begin position="289"/>
        <end position="309"/>
    </location>
</feature>
<dbReference type="EMBL" id="MU853365">
    <property type="protein sequence ID" value="KAK4108188.1"/>
    <property type="molecule type" value="Genomic_DNA"/>
</dbReference>
<organism evidence="3 4">
    <name type="scientific">Canariomyces notabilis</name>
    <dbReference type="NCBI Taxonomy" id="2074819"/>
    <lineage>
        <taxon>Eukaryota</taxon>
        <taxon>Fungi</taxon>
        <taxon>Dikarya</taxon>
        <taxon>Ascomycota</taxon>
        <taxon>Pezizomycotina</taxon>
        <taxon>Sordariomycetes</taxon>
        <taxon>Sordariomycetidae</taxon>
        <taxon>Sordariales</taxon>
        <taxon>Chaetomiaceae</taxon>
        <taxon>Canariomyces</taxon>
    </lineage>
</organism>
<keyword evidence="4" id="KW-1185">Reference proteome</keyword>
<feature type="compositionally biased region" description="Polar residues" evidence="1">
    <location>
        <begin position="85"/>
        <end position="101"/>
    </location>
</feature>
<dbReference type="AlphaFoldDB" id="A0AAN6QDG7"/>
<dbReference type="RefSeq" id="XP_064665758.1">
    <property type="nucleotide sequence ID" value="XM_064818400.1"/>
</dbReference>